<dbReference type="Proteomes" id="UP001165101">
    <property type="component" value="Unassembled WGS sequence"/>
</dbReference>
<accession>A0ACB5TF57</accession>
<comment type="caution">
    <text evidence="1">The sequence shown here is derived from an EMBL/GenBank/DDBJ whole genome shotgun (WGS) entry which is preliminary data.</text>
</comment>
<name>A0ACB5TF57_CANBO</name>
<evidence type="ECO:0000313" key="2">
    <source>
        <dbReference type="Proteomes" id="UP001165101"/>
    </source>
</evidence>
<dbReference type="EMBL" id="BSXV01000059">
    <property type="protein sequence ID" value="GME87216.1"/>
    <property type="molecule type" value="Genomic_DNA"/>
</dbReference>
<evidence type="ECO:0000313" key="1">
    <source>
        <dbReference type="EMBL" id="GME87216.1"/>
    </source>
</evidence>
<sequence>MDKFKKLEQWLTNSTEETIPKATISSNLKVVDLPQLGRCIVAAKDLNTHESVITIPHTFMLNYITVLMHFKKWNPALPFSESLAHSAIYVPDYSNFKDNIGNFYRSLSEEEILSLNSFQLISMYLILEKRRDTDSFWKPFINVLPVLEELQNIPFTWIINKSQKEDEIFQLLPPDIKNHSIEQLQKFEEDYKGVSDLIDKHSQYNTKDELYMSKDEFLWAWLCCNSRCLYMELPKKLNKTTEDNFTLVPFVDFINHISDDSCTTTMSSKQGYMVSTGNVKYRENDQIFFTYGSHSDNFLIMEYGFMLPNCSNKSNYLDITHIINKLLNQEQIDFLKENHYFGLQYATIEEISYTTEIALATLQDFKNGSCSKSLRGFIDGTYDGAKYTKNNKLLIKKIFAKLSTNTDNQLERIKKIRLQTPEFEHFKLDVLETIYLNSKEIEKCHL</sequence>
<proteinExistence type="predicted"/>
<organism evidence="1 2">
    <name type="scientific">Candida boidinii</name>
    <name type="common">Yeast</name>
    <dbReference type="NCBI Taxonomy" id="5477"/>
    <lineage>
        <taxon>Eukaryota</taxon>
        <taxon>Fungi</taxon>
        <taxon>Dikarya</taxon>
        <taxon>Ascomycota</taxon>
        <taxon>Saccharomycotina</taxon>
        <taxon>Pichiomycetes</taxon>
        <taxon>Pichiales</taxon>
        <taxon>Pichiaceae</taxon>
        <taxon>Ogataea</taxon>
        <taxon>Ogataea/Candida clade</taxon>
    </lineage>
</organism>
<reference evidence="1" key="1">
    <citation type="submission" date="2023-04" db="EMBL/GenBank/DDBJ databases">
        <title>Candida boidinii NBRC 1967.</title>
        <authorList>
            <person name="Ichikawa N."/>
            <person name="Sato H."/>
            <person name="Tonouchi N."/>
        </authorList>
    </citation>
    <scope>NUCLEOTIDE SEQUENCE</scope>
    <source>
        <strain evidence="1">NBRC 1967</strain>
    </source>
</reference>
<protein>
    <submittedName>
        <fullName evidence="1">Unnamed protein product</fullName>
    </submittedName>
</protein>
<gene>
    <name evidence="1" type="ORF">Cboi01_000024700</name>
</gene>
<keyword evidence="2" id="KW-1185">Reference proteome</keyword>